<name>W9IEL0_FUSOX</name>
<gene>
    <name evidence="1" type="ORF">FOYG_08235</name>
</gene>
<protein>
    <submittedName>
        <fullName evidence="1">Uncharacterized protein</fullName>
    </submittedName>
</protein>
<sequence>MLSAWNRQLVQPCFSSKLTSCPGQTIGLRIYLLDCATFVARISRSIAQSSGDVRGVSIIRVIVHRAAKYLNYMSQLLLATKVAGNLPSTQSLASSGVKPWLKTVGDDLSSELSRSPGRR</sequence>
<dbReference type="HOGENOM" id="CLU_2061563_0_0_1"/>
<dbReference type="EMBL" id="JH717843">
    <property type="protein sequence ID" value="EWY90911.1"/>
    <property type="molecule type" value="Genomic_DNA"/>
</dbReference>
<organism evidence="1 2">
    <name type="scientific">Fusarium oxysporum NRRL 32931</name>
    <dbReference type="NCBI Taxonomy" id="660029"/>
    <lineage>
        <taxon>Eukaryota</taxon>
        <taxon>Fungi</taxon>
        <taxon>Dikarya</taxon>
        <taxon>Ascomycota</taxon>
        <taxon>Pezizomycotina</taxon>
        <taxon>Sordariomycetes</taxon>
        <taxon>Hypocreomycetidae</taxon>
        <taxon>Hypocreales</taxon>
        <taxon>Nectriaceae</taxon>
        <taxon>Fusarium</taxon>
        <taxon>Fusarium oxysporum species complex</taxon>
    </lineage>
</organism>
<dbReference type="Proteomes" id="UP000030753">
    <property type="component" value="Unassembled WGS sequence"/>
</dbReference>
<proteinExistence type="predicted"/>
<reference evidence="1 2" key="1">
    <citation type="submission" date="2011-06" db="EMBL/GenBank/DDBJ databases">
        <title>The Genome Sequence of Fusarium oxysporum FOSC 3-a.</title>
        <authorList>
            <consortium name="The Broad Institute Genome Sequencing Platform"/>
            <person name="Ma L.-J."/>
            <person name="Gale L.R."/>
            <person name="Schwartz D.C."/>
            <person name="Zhou S."/>
            <person name="Corby-Kistler H."/>
            <person name="Young S.K."/>
            <person name="Zeng Q."/>
            <person name="Gargeya S."/>
            <person name="Fitzgerald M."/>
            <person name="Haas B."/>
            <person name="Abouelleil A."/>
            <person name="Alvarado L."/>
            <person name="Arachchi H.M."/>
            <person name="Berlin A."/>
            <person name="Brown A."/>
            <person name="Chapman S.B."/>
            <person name="Chen Z."/>
            <person name="Dunbar C."/>
            <person name="Freedman E."/>
            <person name="Gearin G."/>
            <person name="Gellesch M."/>
            <person name="Goldberg J."/>
            <person name="Griggs A."/>
            <person name="Gujja S."/>
            <person name="Heiman D."/>
            <person name="Howarth C."/>
            <person name="Larson L."/>
            <person name="Lui A."/>
            <person name="MacDonald P.J.P."/>
            <person name="Mehta T."/>
            <person name="Montmayeur A."/>
            <person name="Murphy C."/>
            <person name="Neiman D."/>
            <person name="Pearson M."/>
            <person name="Priest M."/>
            <person name="Roberts A."/>
            <person name="Saif S."/>
            <person name="Shea T."/>
            <person name="Shenoy N."/>
            <person name="Sisk P."/>
            <person name="Stolte C."/>
            <person name="Sykes S."/>
            <person name="Wortman J."/>
            <person name="Nusbaum C."/>
            <person name="Birren B."/>
        </authorList>
    </citation>
    <scope>NUCLEOTIDE SEQUENCE [LARGE SCALE GENOMIC DNA]</scope>
    <source>
        <strain evidence="2">FOSC 3-a</strain>
    </source>
</reference>
<evidence type="ECO:0000313" key="1">
    <source>
        <dbReference type="EMBL" id="EWY90911.1"/>
    </source>
</evidence>
<accession>W9IEL0</accession>
<dbReference type="AlphaFoldDB" id="W9IEL0"/>
<evidence type="ECO:0000313" key="2">
    <source>
        <dbReference type="Proteomes" id="UP000030753"/>
    </source>
</evidence>